<reference evidence="1 2" key="1">
    <citation type="submission" date="2015-01" db="EMBL/GenBank/DDBJ databases">
        <title>Draft genome sequence of Pedobacter sp. NL19 isolated from sludge of an effluent treatment pond in an abandoned uranium mine.</title>
        <authorList>
            <person name="Santos T."/>
            <person name="Caetano T."/>
            <person name="Covas C."/>
            <person name="Cruz A."/>
            <person name="Mendo S."/>
        </authorList>
    </citation>
    <scope>NUCLEOTIDE SEQUENCE [LARGE SCALE GENOMIC DNA]</scope>
    <source>
        <strain evidence="1 2">NL19</strain>
    </source>
</reference>
<name>A0A0D0GJX1_9SPHI</name>
<comment type="caution">
    <text evidence="1">The sequence shown here is derived from an EMBL/GenBank/DDBJ whole genome shotgun (WGS) entry which is preliminary data.</text>
</comment>
<evidence type="ECO:0000313" key="1">
    <source>
        <dbReference type="EMBL" id="KIO76435.1"/>
    </source>
</evidence>
<gene>
    <name evidence="1" type="ORF">TH53_14945</name>
</gene>
<accession>A0A0D0GJX1</accession>
<dbReference type="RefSeq" id="WP_041883063.1">
    <property type="nucleotide sequence ID" value="NZ_CP157278.1"/>
</dbReference>
<protein>
    <submittedName>
        <fullName evidence="1">Uncharacterized protein</fullName>
    </submittedName>
</protein>
<evidence type="ECO:0000313" key="2">
    <source>
        <dbReference type="Proteomes" id="UP000032049"/>
    </source>
</evidence>
<dbReference type="OrthoDB" id="748379at2"/>
<keyword evidence="2" id="KW-1185">Reference proteome</keyword>
<proteinExistence type="predicted"/>
<dbReference type="EMBL" id="JXRA01000062">
    <property type="protein sequence ID" value="KIO76435.1"/>
    <property type="molecule type" value="Genomic_DNA"/>
</dbReference>
<dbReference type="Proteomes" id="UP000032049">
    <property type="component" value="Unassembled WGS sequence"/>
</dbReference>
<dbReference type="AlphaFoldDB" id="A0A0D0GJX1"/>
<sequence length="250" mass="29538">MDSKERVKLTYTEDFRVACTINNLKHEEVLQYFINRVSFYAFNGGEMEAVSLWATSIVVDCKNEVNGQIQAVTDRKVKRVSLKYILMLSELNDNAYLSTVDKMKESFLLMKEWETDMSPLVDYPECFQLDEERSLSLTFDFNLLCRMNGITAEQVLQYFMDNISMAQERAVNLIEFVETNSCMSLFGMMRLSLGDKKNRIPVHQEIHKWYGDKLLLLDERLKKENNLDKRITVYRAFYKEWYNSLRKNIN</sequence>
<organism evidence="1 2">
    <name type="scientific">Pedobacter lusitanus</name>
    <dbReference type="NCBI Taxonomy" id="1503925"/>
    <lineage>
        <taxon>Bacteria</taxon>
        <taxon>Pseudomonadati</taxon>
        <taxon>Bacteroidota</taxon>
        <taxon>Sphingobacteriia</taxon>
        <taxon>Sphingobacteriales</taxon>
        <taxon>Sphingobacteriaceae</taxon>
        <taxon>Pedobacter</taxon>
    </lineage>
</organism>